<dbReference type="InterPro" id="IPR003593">
    <property type="entry name" value="AAA+_ATPase"/>
</dbReference>
<dbReference type="PROSITE" id="PS50893">
    <property type="entry name" value="ABC_TRANSPORTER_2"/>
    <property type="match status" value="2"/>
</dbReference>
<keyword evidence="2" id="KW-0813">Transport</keyword>
<evidence type="ECO:0000256" key="1">
    <source>
        <dbReference type="ARBA" id="ARBA00005417"/>
    </source>
</evidence>
<dbReference type="SUPFAM" id="SSF52540">
    <property type="entry name" value="P-loop containing nucleoside triphosphate hydrolases"/>
    <property type="match status" value="2"/>
</dbReference>
<feature type="domain" description="ABC transporter" evidence="5">
    <location>
        <begin position="21"/>
        <end position="272"/>
    </location>
</feature>
<dbReference type="OrthoDB" id="3169708at2"/>
<evidence type="ECO:0000256" key="4">
    <source>
        <dbReference type="ARBA" id="ARBA00022840"/>
    </source>
</evidence>
<dbReference type="Pfam" id="PF08352">
    <property type="entry name" value="oligo_HPY"/>
    <property type="match status" value="2"/>
</dbReference>
<evidence type="ECO:0000256" key="3">
    <source>
        <dbReference type="ARBA" id="ARBA00022741"/>
    </source>
</evidence>
<dbReference type="InterPro" id="IPR050319">
    <property type="entry name" value="ABC_transp_ATP-bind"/>
</dbReference>
<dbReference type="Proteomes" id="UP000199691">
    <property type="component" value="Unassembled WGS sequence"/>
</dbReference>
<dbReference type="NCBIfam" id="NF007739">
    <property type="entry name" value="PRK10419.1"/>
    <property type="match status" value="2"/>
</dbReference>
<dbReference type="EMBL" id="FNIX01000005">
    <property type="protein sequence ID" value="SDP03843.1"/>
    <property type="molecule type" value="Genomic_DNA"/>
</dbReference>
<accession>A0A1H0PFQ0</accession>
<dbReference type="InterPro" id="IPR003439">
    <property type="entry name" value="ABC_transporter-like_ATP-bd"/>
</dbReference>
<keyword evidence="3" id="KW-0547">Nucleotide-binding</keyword>
<evidence type="ECO:0000313" key="7">
    <source>
        <dbReference type="Proteomes" id="UP000199691"/>
    </source>
</evidence>
<dbReference type="PANTHER" id="PTHR43776:SF7">
    <property type="entry name" value="D,D-DIPEPTIDE TRANSPORT ATP-BINDING PROTEIN DDPF-RELATED"/>
    <property type="match status" value="1"/>
</dbReference>
<evidence type="ECO:0000259" key="5">
    <source>
        <dbReference type="PROSITE" id="PS50893"/>
    </source>
</evidence>
<dbReference type="CDD" id="cd03257">
    <property type="entry name" value="ABC_NikE_OppD_transporters"/>
    <property type="match status" value="2"/>
</dbReference>
<dbReference type="AlphaFoldDB" id="A0A1H0PFQ0"/>
<feature type="domain" description="ABC transporter" evidence="5">
    <location>
        <begin position="379"/>
        <end position="629"/>
    </location>
</feature>
<dbReference type="Pfam" id="PF00005">
    <property type="entry name" value="ABC_tran"/>
    <property type="match status" value="2"/>
</dbReference>
<dbReference type="FunFam" id="3.40.50.300:FF:001659">
    <property type="entry name" value="Peptide ABC transporter ATP-binding protein"/>
    <property type="match status" value="1"/>
</dbReference>
<dbReference type="Gene3D" id="3.40.50.300">
    <property type="entry name" value="P-loop containing nucleotide triphosphate hydrolases"/>
    <property type="match status" value="2"/>
</dbReference>
<dbReference type="InterPro" id="IPR027417">
    <property type="entry name" value="P-loop_NTPase"/>
</dbReference>
<keyword evidence="7" id="KW-1185">Reference proteome</keyword>
<name>A0A1H0PFQ0_9PSEU</name>
<dbReference type="PROSITE" id="PS00211">
    <property type="entry name" value="ABC_TRANSPORTER_1"/>
    <property type="match status" value="2"/>
</dbReference>
<protein>
    <submittedName>
        <fullName evidence="6">Peptide/nickel transport system ATP-binding protein</fullName>
    </submittedName>
</protein>
<comment type="similarity">
    <text evidence="1">Belongs to the ABC transporter superfamily.</text>
</comment>
<evidence type="ECO:0000256" key="2">
    <source>
        <dbReference type="ARBA" id="ARBA00022448"/>
    </source>
</evidence>
<proteinExistence type="inferred from homology"/>
<dbReference type="InterPro" id="IPR017871">
    <property type="entry name" value="ABC_transporter-like_CS"/>
</dbReference>
<dbReference type="STRING" id="641025.SAMN05421507_10540"/>
<sequence>MTTSELQFDTPSDRVVEGPVLQVEDLHVSFPSEAGRVQAVRGLSYSVSPGEVLGIVGESGSGKSVSSLAVMGLLPSSARITGSIRFQGRELIGQSDTELSKIRGRRISMVFQDPLSALTPVYTVGDQIAEAILIHKRGSVSKAAAAKRAVELLDLVGIPNAAERAKAFPHEFSGGMRQRAVIAMAIANDPDLIIADEPTTALDVTVQAQVLQLLETAQEVTGAGIVIITHDLGVVAGFADRLMVMYAGRAVETGLVDDIYQQPRMPYTLGLLGSIPRLDVSEKQALVPIKGQPPSLTDLPPGCPFAPRCPMVVDACHTAEPPLFDVDGSAEHRAACIRTNEIAATDAEGAEAAVEIFGAEVADDPEVAKIPREQRETVLELDHLVKEYAVNKGVVFKRRVGTVHAVAGISFDIREGETLGLVGESGCGKTTTLMEILNLQKPMSGEISVLGTKSSEVDGKRRFAIRRDMSVVFQDPMASLDPRLTIHDCIAEPMQVHGYSKSEINRRVPELMRLVGLRPEQLSRYPGEFSGGQRQRIGIARALALEPKLVVLDEPVSALDVSIQAGVINLLEELKAKLGLAYLFVAHDLSVVRHIADRVAVMYLGKIIEIGEVDSVFEQPRHPYTQALLSAIPIPDPVKERQRERIILTGDLPSPANPPSGCRFRTRCFLHASLPPEKQRTCIEVEPPREVQAPDHEAACHFAQVREVL</sequence>
<gene>
    <name evidence="6" type="ORF">SAMN05421507_10540</name>
</gene>
<organism evidence="6 7">
    <name type="scientific">Lentzea jiangxiensis</name>
    <dbReference type="NCBI Taxonomy" id="641025"/>
    <lineage>
        <taxon>Bacteria</taxon>
        <taxon>Bacillati</taxon>
        <taxon>Actinomycetota</taxon>
        <taxon>Actinomycetes</taxon>
        <taxon>Pseudonocardiales</taxon>
        <taxon>Pseudonocardiaceae</taxon>
        <taxon>Lentzea</taxon>
    </lineage>
</organism>
<dbReference type="RefSeq" id="WP_090097829.1">
    <property type="nucleotide sequence ID" value="NZ_FNIX01000005.1"/>
</dbReference>
<dbReference type="PANTHER" id="PTHR43776">
    <property type="entry name" value="TRANSPORT ATP-BINDING PROTEIN"/>
    <property type="match status" value="1"/>
</dbReference>
<dbReference type="GO" id="GO:0016887">
    <property type="term" value="F:ATP hydrolysis activity"/>
    <property type="evidence" value="ECO:0007669"/>
    <property type="project" value="InterPro"/>
</dbReference>
<evidence type="ECO:0000313" key="6">
    <source>
        <dbReference type="EMBL" id="SDP03843.1"/>
    </source>
</evidence>
<dbReference type="FunFam" id="3.40.50.300:FF:000016">
    <property type="entry name" value="Oligopeptide ABC transporter ATP-binding component"/>
    <property type="match status" value="1"/>
</dbReference>
<dbReference type="GO" id="GO:0015833">
    <property type="term" value="P:peptide transport"/>
    <property type="evidence" value="ECO:0007669"/>
    <property type="project" value="InterPro"/>
</dbReference>
<dbReference type="NCBIfam" id="TIGR01727">
    <property type="entry name" value="oligo_HPY"/>
    <property type="match status" value="2"/>
</dbReference>
<dbReference type="InterPro" id="IPR013563">
    <property type="entry name" value="Oligopep_ABC_C"/>
</dbReference>
<dbReference type="GO" id="GO:0055085">
    <property type="term" value="P:transmembrane transport"/>
    <property type="evidence" value="ECO:0007669"/>
    <property type="project" value="UniProtKB-ARBA"/>
</dbReference>
<keyword evidence="4 6" id="KW-0067">ATP-binding</keyword>
<dbReference type="GO" id="GO:0005524">
    <property type="term" value="F:ATP binding"/>
    <property type="evidence" value="ECO:0007669"/>
    <property type="project" value="UniProtKB-KW"/>
</dbReference>
<dbReference type="NCBIfam" id="NF008453">
    <property type="entry name" value="PRK11308.1"/>
    <property type="match status" value="2"/>
</dbReference>
<reference evidence="7" key="1">
    <citation type="submission" date="2016-10" db="EMBL/GenBank/DDBJ databases">
        <authorList>
            <person name="Varghese N."/>
            <person name="Submissions S."/>
        </authorList>
    </citation>
    <scope>NUCLEOTIDE SEQUENCE [LARGE SCALE GENOMIC DNA]</scope>
    <source>
        <strain evidence="7">CGMCC 4.6609</strain>
    </source>
</reference>
<dbReference type="SMART" id="SM00382">
    <property type="entry name" value="AAA"/>
    <property type="match status" value="2"/>
</dbReference>